<dbReference type="PANTHER" id="PTHR30336">
    <property type="entry name" value="INNER MEMBRANE PROTEIN, PROBABLE PERMEASE"/>
    <property type="match status" value="1"/>
</dbReference>
<dbReference type="GO" id="GO:0043164">
    <property type="term" value="P:Gram-negative-bacterium-type cell wall biogenesis"/>
    <property type="evidence" value="ECO:0007669"/>
    <property type="project" value="TreeGrafter"/>
</dbReference>
<evidence type="ECO:0000313" key="4">
    <source>
        <dbReference type="Proteomes" id="UP000615026"/>
    </source>
</evidence>
<evidence type="ECO:0000256" key="1">
    <source>
        <dbReference type="SAM" id="Phobius"/>
    </source>
</evidence>
<gene>
    <name evidence="3" type="ORF">IQ260_11600</name>
</gene>
<feature type="transmembrane region" description="Helical" evidence="1">
    <location>
        <begin position="12"/>
        <end position="31"/>
    </location>
</feature>
<dbReference type="RefSeq" id="WP_193993266.1">
    <property type="nucleotide sequence ID" value="NZ_JADEXP010000087.1"/>
</dbReference>
<keyword evidence="4" id="KW-1185">Reference proteome</keyword>
<dbReference type="EMBL" id="JADEXP010000087">
    <property type="protein sequence ID" value="MBE9067299.1"/>
    <property type="molecule type" value="Genomic_DNA"/>
</dbReference>
<dbReference type="GO" id="GO:0005886">
    <property type="term" value="C:plasma membrane"/>
    <property type="evidence" value="ECO:0007669"/>
    <property type="project" value="TreeGrafter"/>
</dbReference>
<dbReference type="InterPro" id="IPR003848">
    <property type="entry name" value="DUF218"/>
</dbReference>
<dbReference type="Pfam" id="PF02698">
    <property type="entry name" value="DUF218"/>
    <property type="match status" value="1"/>
</dbReference>
<dbReference type="InterPro" id="IPR014729">
    <property type="entry name" value="Rossmann-like_a/b/a_fold"/>
</dbReference>
<dbReference type="Gene3D" id="3.40.50.620">
    <property type="entry name" value="HUPs"/>
    <property type="match status" value="1"/>
</dbReference>
<dbReference type="AlphaFoldDB" id="A0A928X1K5"/>
<dbReference type="GO" id="GO:0000270">
    <property type="term" value="P:peptidoglycan metabolic process"/>
    <property type="evidence" value="ECO:0007669"/>
    <property type="project" value="TreeGrafter"/>
</dbReference>
<dbReference type="CDD" id="cd06259">
    <property type="entry name" value="YdcF-like"/>
    <property type="match status" value="1"/>
</dbReference>
<name>A0A928X1K5_LEPEC</name>
<dbReference type="Proteomes" id="UP000615026">
    <property type="component" value="Unassembled WGS sequence"/>
</dbReference>
<sequence length="264" mass="29412">MFLFLSKLLPLFIYPLGLSCVLLGLSMVWLWKTPRRSLFAIATALLILFCTSNPLIASTVVKTLEWQYLPPDPVPAAEAIVVLGGSTRPQAPPRPWVEVLESGDRVLYGVKLYQDGVAPLIVFSGGRINWKDAAERSEAEDMTEIALAMGVPERNILREDESLNTYQNAVNTAKLLQQRQIKTILLVTSAIHMPRSMAIFKRQGLNVTAAPTDYWVSTESLAAMRGISLGTFLNVLPDTESLDFFTRALKEYIGLGIYRLRGWL</sequence>
<keyword evidence="1" id="KW-1133">Transmembrane helix</keyword>
<keyword evidence="1" id="KW-0472">Membrane</keyword>
<protein>
    <submittedName>
        <fullName evidence="3">YdcF family protein</fullName>
    </submittedName>
</protein>
<keyword evidence="1" id="KW-0812">Transmembrane</keyword>
<dbReference type="PROSITE" id="PS51257">
    <property type="entry name" value="PROKAR_LIPOPROTEIN"/>
    <property type="match status" value="1"/>
</dbReference>
<accession>A0A928X1K5</accession>
<proteinExistence type="predicted"/>
<feature type="transmembrane region" description="Helical" evidence="1">
    <location>
        <begin position="38"/>
        <end position="57"/>
    </location>
</feature>
<comment type="caution">
    <text evidence="3">The sequence shown here is derived from an EMBL/GenBank/DDBJ whole genome shotgun (WGS) entry which is preliminary data.</text>
</comment>
<dbReference type="InterPro" id="IPR051599">
    <property type="entry name" value="Cell_Envelope_Assoc"/>
</dbReference>
<dbReference type="PANTHER" id="PTHR30336:SF4">
    <property type="entry name" value="ENVELOPE BIOGENESIS FACTOR ELYC"/>
    <property type="match status" value="1"/>
</dbReference>
<feature type="domain" description="DUF218" evidence="2">
    <location>
        <begin position="78"/>
        <end position="254"/>
    </location>
</feature>
<evidence type="ECO:0000313" key="3">
    <source>
        <dbReference type="EMBL" id="MBE9067299.1"/>
    </source>
</evidence>
<evidence type="ECO:0000259" key="2">
    <source>
        <dbReference type="Pfam" id="PF02698"/>
    </source>
</evidence>
<organism evidence="3 4">
    <name type="scientific">Leptolyngbya cf. ectocarpi LEGE 11479</name>
    <dbReference type="NCBI Taxonomy" id="1828722"/>
    <lineage>
        <taxon>Bacteria</taxon>
        <taxon>Bacillati</taxon>
        <taxon>Cyanobacteriota</taxon>
        <taxon>Cyanophyceae</taxon>
        <taxon>Leptolyngbyales</taxon>
        <taxon>Leptolyngbyaceae</taxon>
        <taxon>Leptolyngbya group</taxon>
        <taxon>Leptolyngbya</taxon>
    </lineage>
</organism>
<reference evidence="3" key="1">
    <citation type="submission" date="2020-10" db="EMBL/GenBank/DDBJ databases">
        <authorList>
            <person name="Castelo-Branco R."/>
            <person name="Eusebio N."/>
            <person name="Adriana R."/>
            <person name="Vieira A."/>
            <person name="Brugerolle De Fraissinette N."/>
            <person name="Rezende De Castro R."/>
            <person name="Schneider M.P."/>
            <person name="Vasconcelos V."/>
            <person name="Leao P.N."/>
        </authorList>
    </citation>
    <scope>NUCLEOTIDE SEQUENCE</scope>
    <source>
        <strain evidence="3">LEGE 11479</strain>
    </source>
</reference>